<dbReference type="EMBL" id="BLAY01000154">
    <property type="protein sequence ID" value="GET42224.1"/>
    <property type="molecule type" value="Genomic_DNA"/>
</dbReference>
<dbReference type="InterPro" id="IPR011856">
    <property type="entry name" value="tRNA_endonuc-like_dom_sf"/>
</dbReference>
<dbReference type="Pfam" id="PF01939">
    <property type="entry name" value="NucS_C"/>
    <property type="match status" value="1"/>
</dbReference>
<dbReference type="GO" id="GO:0003676">
    <property type="term" value="F:nucleic acid binding"/>
    <property type="evidence" value="ECO:0007669"/>
    <property type="project" value="InterPro"/>
</dbReference>
<dbReference type="GO" id="GO:0004519">
    <property type="term" value="F:endonuclease activity"/>
    <property type="evidence" value="ECO:0007669"/>
    <property type="project" value="InterPro"/>
</dbReference>
<dbReference type="AlphaFoldDB" id="A0AAV3XNJ7"/>
<name>A0AAV3XNJ7_9CYAN</name>
<organism evidence="2 3">
    <name type="scientific">Microseira wollei NIES-4236</name>
    <dbReference type="NCBI Taxonomy" id="2530354"/>
    <lineage>
        <taxon>Bacteria</taxon>
        <taxon>Bacillati</taxon>
        <taxon>Cyanobacteriota</taxon>
        <taxon>Cyanophyceae</taxon>
        <taxon>Oscillatoriophycideae</taxon>
        <taxon>Aerosakkonematales</taxon>
        <taxon>Aerosakkonemataceae</taxon>
        <taxon>Microseira</taxon>
    </lineage>
</organism>
<comment type="caution">
    <text evidence="2">The sequence shown here is derived from an EMBL/GenBank/DDBJ whole genome shotgun (WGS) entry which is preliminary data.</text>
</comment>
<reference evidence="2" key="1">
    <citation type="submission" date="2019-10" db="EMBL/GenBank/DDBJ databases">
        <title>Draft genome sequece of Microseira wollei NIES-4236.</title>
        <authorList>
            <person name="Yamaguchi H."/>
            <person name="Suzuki S."/>
            <person name="Kawachi M."/>
        </authorList>
    </citation>
    <scope>NUCLEOTIDE SEQUENCE</scope>
    <source>
        <strain evidence="2">NIES-4236</strain>
    </source>
</reference>
<dbReference type="RefSeq" id="WP_226589448.1">
    <property type="nucleotide sequence ID" value="NZ_BLAY01000154.1"/>
</dbReference>
<dbReference type="InterPro" id="IPR048301">
    <property type="entry name" value="NucS_C"/>
</dbReference>
<dbReference type="Gene3D" id="3.40.1350.10">
    <property type="match status" value="1"/>
</dbReference>
<protein>
    <recommendedName>
        <fullName evidence="1">Endonuclease NucS C-terminal domain-containing protein</fullName>
    </recommendedName>
</protein>
<sequence length="337" mass="39118">MLNFVNLRKTASGWEFDSEEALEDFVWANLLALFGLTPIKRQHIVKGQFCDILALGENNELVVLELKNAEDRDIVQQLTRYYDAWRDEKPFSEQIDYDRPIRLVAVAPSFHRDNFTDRKYCHLSVEFLYFPILTDEGRLYLQLKDVDNEKVSQVEIPYQQKDSTEDIPAPPNALDKRLANYDSSQREEILRFRRKILSFDSRMQEITMAGSIKYGNGTNKTSKLCAELYLTNKGSIIPFLWLPLKGLSSERLGRAKLCTDWDGHALLEGFVDKGIRVKNPYNVTAAKLEELSKPRGGIYYAAERKLWRTYRNRQDLVSDSMEAFVDLALEKWLGRLK</sequence>
<evidence type="ECO:0000259" key="1">
    <source>
        <dbReference type="Pfam" id="PF01939"/>
    </source>
</evidence>
<evidence type="ECO:0000313" key="2">
    <source>
        <dbReference type="EMBL" id="GET42224.1"/>
    </source>
</evidence>
<proteinExistence type="predicted"/>
<evidence type="ECO:0000313" key="3">
    <source>
        <dbReference type="Proteomes" id="UP001050975"/>
    </source>
</evidence>
<keyword evidence="3" id="KW-1185">Reference proteome</keyword>
<feature type="domain" description="Endonuclease NucS C-terminal" evidence="1">
    <location>
        <begin position="34"/>
        <end position="89"/>
    </location>
</feature>
<accession>A0AAV3XNJ7</accession>
<gene>
    <name evidence="2" type="ORF">MiSe_70380</name>
</gene>
<dbReference type="Proteomes" id="UP001050975">
    <property type="component" value="Unassembled WGS sequence"/>
</dbReference>